<protein>
    <submittedName>
        <fullName evidence="1">Uncharacterized protein</fullName>
    </submittedName>
</protein>
<organism evidence="1 2">
    <name type="scientific">Saprospira grandis (strain Lewin)</name>
    <dbReference type="NCBI Taxonomy" id="984262"/>
    <lineage>
        <taxon>Bacteria</taxon>
        <taxon>Pseudomonadati</taxon>
        <taxon>Bacteroidota</taxon>
        <taxon>Saprospiria</taxon>
        <taxon>Saprospirales</taxon>
        <taxon>Saprospiraceae</taxon>
        <taxon>Saprospira</taxon>
    </lineage>
</organism>
<keyword evidence="2" id="KW-1185">Reference proteome</keyword>
<dbReference type="Proteomes" id="UP000007519">
    <property type="component" value="Chromosome"/>
</dbReference>
<reference evidence="1" key="2">
    <citation type="journal article" date="2012" name="Stand. Genomic Sci.">
        <title>Complete genome sequencing and analysis of Saprospira grandis str. Lewin, a predatory marine bacterium.</title>
        <authorList>
            <person name="Saw J.H."/>
            <person name="Yuryev A."/>
            <person name="Kanbe M."/>
            <person name="Hou S."/>
            <person name="Young A.G."/>
            <person name="Aizawa S."/>
            <person name="Alam M."/>
        </authorList>
    </citation>
    <scope>NUCLEOTIDE SEQUENCE [LARGE SCALE GENOMIC DNA]</scope>
    <source>
        <strain evidence="1">Lewin</strain>
    </source>
</reference>
<dbReference type="EMBL" id="CP002831">
    <property type="protein sequence ID" value="AFC25921.1"/>
    <property type="molecule type" value="Genomic_DNA"/>
</dbReference>
<gene>
    <name evidence="1" type="ordered locus">SGRA_3193</name>
</gene>
<evidence type="ECO:0000313" key="2">
    <source>
        <dbReference type="Proteomes" id="UP000007519"/>
    </source>
</evidence>
<evidence type="ECO:0000313" key="1">
    <source>
        <dbReference type="EMBL" id="AFC25921.1"/>
    </source>
</evidence>
<dbReference type="HOGENOM" id="CLU_3391259_0_0_10"/>
<dbReference type="AlphaFoldDB" id="H6L0W5"/>
<sequence>MDQLGQRSAERWPFYLRIGQAQRCAAVAEGQT</sequence>
<reference evidence="1" key="1">
    <citation type="submission" date="2011-06" db="EMBL/GenBank/DDBJ databases">
        <authorList>
            <person name="Saw J.H.W."/>
            <person name="Kanbe M."/>
            <person name="Aizawa S.-I."/>
            <person name="Saito J.A."/>
            <person name="Young A."/>
            <person name="Hou S."/>
            <person name="Alam M."/>
        </authorList>
    </citation>
    <scope>NUCLEOTIDE SEQUENCE</scope>
    <source>
        <strain evidence="1">Lewin</strain>
    </source>
</reference>
<dbReference type="KEGG" id="sgn:SGRA_3193"/>
<proteinExistence type="predicted"/>
<name>H6L0W5_SAPGL</name>
<dbReference type="STRING" id="984262.SGRA_3193"/>
<accession>H6L0W5</accession>